<evidence type="ECO:0000256" key="3">
    <source>
        <dbReference type="ARBA" id="ARBA00006924"/>
    </source>
</evidence>
<dbReference type="Gene3D" id="3.30.1600.10">
    <property type="entry name" value="SIR2/SIRT2 'Small Domain"/>
    <property type="match status" value="1"/>
</dbReference>
<evidence type="ECO:0000313" key="12">
    <source>
        <dbReference type="Proteomes" id="UP000014071"/>
    </source>
</evidence>
<dbReference type="GO" id="GO:0016787">
    <property type="term" value="F:hydrolase activity"/>
    <property type="evidence" value="ECO:0007669"/>
    <property type="project" value="UniProtKB-KW"/>
</dbReference>
<dbReference type="InterPro" id="IPR003000">
    <property type="entry name" value="Sirtuin"/>
</dbReference>
<dbReference type="PANTHER" id="PTHR11085:SF9">
    <property type="entry name" value="NAD-DEPENDENT PROTEIN DEACETYLASE SIRTUIN-1"/>
    <property type="match status" value="1"/>
</dbReference>
<feature type="active site" description="Proton acceptor" evidence="8">
    <location>
        <position position="363"/>
    </location>
</feature>
<feature type="binding site" evidence="8">
    <location>
        <position position="371"/>
    </location>
    <ligand>
        <name>Zn(2+)</name>
        <dbReference type="ChEBI" id="CHEBI:29105"/>
    </ligand>
</feature>
<keyword evidence="6 8" id="KW-0862">Zinc</keyword>
<keyword evidence="7" id="KW-0520">NAD</keyword>
<feature type="compositionally biased region" description="Acidic residues" evidence="9">
    <location>
        <begin position="127"/>
        <end position="146"/>
    </location>
</feature>
<accession>R9P7H9</accession>
<evidence type="ECO:0000256" key="1">
    <source>
        <dbReference type="ARBA" id="ARBA00001947"/>
    </source>
</evidence>
<evidence type="ECO:0000256" key="4">
    <source>
        <dbReference type="ARBA" id="ARBA00022679"/>
    </source>
</evidence>
<feature type="region of interest" description="Disordered" evidence="9">
    <location>
        <begin position="607"/>
        <end position="640"/>
    </location>
</feature>
<evidence type="ECO:0000313" key="11">
    <source>
        <dbReference type="EMBL" id="GAC97323.1"/>
    </source>
</evidence>
<dbReference type="EMBL" id="DF238808">
    <property type="protein sequence ID" value="GAC97323.1"/>
    <property type="molecule type" value="Genomic_DNA"/>
</dbReference>
<sequence length="640" mass="70589">MRSIGKEWKAQHISSLKGCWERIDCDTDLQSRQEVLVFEGSCQPTLEQRLSTAYSPLLLVQSHRTGFRMQIDASNGSKVEASAAEASSAGNGSVASTSKSTLAQATASAPSTTASPPPGEPSYQSMDSEELSALEETAEAESESDTEIDRLLDAAAATFPPETVSLLVKDLKQRGIVYFLRTHVVSDPSSLRIKHLLLALGVFLPRSIRDSDVSIEVLLPILKTALARILRRREKLPQYNTITDALSLISTRSKIMILSGAGISVSCGIPDFRSHDGIYASLQSEGTYQLDDPQDMFDKSYFLTNPSMFYSFAHRIFPSNFTPSSTHRFIKLVEEQGKLLRNYSQNIDTLEQLAGIEMVLQCHGSFASASCTDPSCGYRCKGSEIADAIFGKRVPRCPRCEERKGKEEKPSKKRRKVGNGRSWRPTDDSDEEEEDDETSLPGFGILKPDITFFGEKLSSDFDHALLADREEVDLLIVMGTSLKVAPVSEILGHIPHSTPVILINKTPILHLATDIMLLGDCDRIVEYLCRKLGWHLPPVQPSKDVVGSRAAEQVKHKVEVQDERAEVAVEREEKRLPDGQGEGDGEEEPERLMNSHAWLFQGAEPGRLPALLAEMDDEEEEDEEANRAGDTLVPSDPTSA</sequence>
<feature type="compositionally biased region" description="Acidic residues" evidence="9">
    <location>
        <begin position="614"/>
        <end position="624"/>
    </location>
</feature>
<dbReference type="eggNOG" id="KOG2684">
    <property type="taxonomic scope" value="Eukaryota"/>
</dbReference>
<dbReference type="GO" id="GO:0046872">
    <property type="term" value="F:metal ion binding"/>
    <property type="evidence" value="ECO:0007669"/>
    <property type="project" value="UniProtKB-KW"/>
</dbReference>
<feature type="region of interest" description="Disordered" evidence="9">
    <location>
        <begin position="87"/>
        <end position="146"/>
    </location>
</feature>
<dbReference type="SUPFAM" id="SSF52467">
    <property type="entry name" value="DHS-like NAD/FAD-binding domain"/>
    <property type="match status" value="1"/>
</dbReference>
<evidence type="ECO:0000256" key="8">
    <source>
        <dbReference type="PROSITE-ProRule" id="PRU00236"/>
    </source>
</evidence>
<dbReference type="PROSITE" id="PS50305">
    <property type="entry name" value="SIRTUIN"/>
    <property type="match status" value="1"/>
</dbReference>
<dbReference type="GO" id="GO:0005739">
    <property type="term" value="C:mitochondrion"/>
    <property type="evidence" value="ECO:0007669"/>
    <property type="project" value="UniProtKB-SubCell"/>
</dbReference>
<feature type="binding site" evidence="8">
    <location>
        <position position="397"/>
    </location>
    <ligand>
        <name>Zn(2+)</name>
        <dbReference type="ChEBI" id="CHEBI:29105"/>
    </ligand>
</feature>
<dbReference type="AlphaFoldDB" id="R9P7H9"/>
<dbReference type="STRING" id="1305764.R9P7H9"/>
<dbReference type="InterPro" id="IPR029035">
    <property type="entry name" value="DHS-like_NAD/FAD-binding_dom"/>
</dbReference>
<evidence type="ECO:0000256" key="7">
    <source>
        <dbReference type="ARBA" id="ARBA00023027"/>
    </source>
</evidence>
<gene>
    <name evidence="11" type="ORF">PHSY_004908</name>
</gene>
<feature type="binding site" evidence="8">
    <location>
        <position position="376"/>
    </location>
    <ligand>
        <name>Zn(2+)</name>
        <dbReference type="ChEBI" id="CHEBI:29105"/>
    </ligand>
</feature>
<dbReference type="PANTHER" id="PTHR11085">
    <property type="entry name" value="NAD-DEPENDENT PROTEIN DEACYLASE SIRTUIN-5, MITOCHONDRIAL-RELATED"/>
    <property type="match status" value="1"/>
</dbReference>
<keyword evidence="4" id="KW-0808">Transferase</keyword>
<feature type="domain" description="Deacetylase sirtuin-type" evidence="10">
    <location>
        <begin position="235"/>
        <end position="535"/>
    </location>
</feature>
<proteinExistence type="inferred from homology"/>
<keyword evidence="5 8" id="KW-0479">Metal-binding</keyword>
<dbReference type="InterPro" id="IPR026591">
    <property type="entry name" value="Sirtuin_cat_small_dom_sf"/>
</dbReference>
<evidence type="ECO:0000256" key="9">
    <source>
        <dbReference type="SAM" id="MobiDB-lite"/>
    </source>
</evidence>
<dbReference type="InterPro" id="IPR050134">
    <property type="entry name" value="NAD-dep_sirtuin_deacylases"/>
</dbReference>
<protein>
    <submittedName>
        <fullName evidence="11">Transcription regulator</fullName>
        <ecNumber evidence="11">3.5.1.-</ecNumber>
    </submittedName>
</protein>
<comment type="subcellular location">
    <subcellularLocation>
        <location evidence="2">Mitochondrion</location>
    </subcellularLocation>
</comment>
<feature type="compositionally biased region" description="Acidic residues" evidence="9">
    <location>
        <begin position="428"/>
        <end position="438"/>
    </location>
</feature>
<feature type="region of interest" description="Disordered" evidence="9">
    <location>
        <begin position="401"/>
        <end position="442"/>
    </location>
</feature>
<reference evidence="12" key="1">
    <citation type="journal article" date="2013" name="Genome Announc.">
        <title>Draft genome sequence of the basidiomycetous yeast-like fungus Pseudozyma hubeiensis SY62, which produces an abundant amount of the biosurfactant mannosylerythritol lipids.</title>
        <authorList>
            <person name="Konishi M."/>
            <person name="Hatada Y."/>
            <person name="Horiuchi J."/>
        </authorList>
    </citation>
    <scope>NUCLEOTIDE SEQUENCE [LARGE SCALE GENOMIC DNA]</scope>
    <source>
        <strain evidence="12">SY62</strain>
    </source>
</reference>
<dbReference type="InterPro" id="IPR026590">
    <property type="entry name" value="Ssirtuin_cat_dom"/>
</dbReference>
<keyword evidence="12" id="KW-1185">Reference proteome</keyword>
<evidence type="ECO:0000259" key="10">
    <source>
        <dbReference type="PROSITE" id="PS50305"/>
    </source>
</evidence>
<feature type="region of interest" description="Disordered" evidence="9">
    <location>
        <begin position="561"/>
        <end position="594"/>
    </location>
</feature>
<dbReference type="GO" id="GO:0046970">
    <property type="term" value="F:histone H4K16 deacetylase activity, NAD-dependent"/>
    <property type="evidence" value="ECO:0007669"/>
    <property type="project" value="TreeGrafter"/>
</dbReference>
<evidence type="ECO:0000256" key="6">
    <source>
        <dbReference type="ARBA" id="ARBA00022833"/>
    </source>
</evidence>
<dbReference type="HOGENOM" id="CLU_023643_5_2_1"/>
<dbReference type="Proteomes" id="UP000014071">
    <property type="component" value="Unassembled WGS sequence"/>
</dbReference>
<evidence type="ECO:0000256" key="2">
    <source>
        <dbReference type="ARBA" id="ARBA00004173"/>
    </source>
</evidence>
<dbReference type="OrthoDB" id="420264at2759"/>
<dbReference type="GO" id="GO:0070403">
    <property type="term" value="F:NAD+ binding"/>
    <property type="evidence" value="ECO:0007669"/>
    <property type="project" value="InterPro"/>
</dbReference>
<dbReference type="GO" id="GO:0005634">
    <property type="term" value="C:nucleus"/>
    <property type="evidence" value="ECO:0007669"/>
    <property type="project" value="TreeGrafter"/>
</dbReference>
<comment type="similarity">
    <text evidence="3">Belongs to the sirtuin family. Class I subfamily.</text>
</comment>
<organism evidence="11 12">
    <name type="scientific">Pseudozyma hubeiensis (strain SY62)</name>
    <name type="common">Yeast</name>
    <dbReference type="NCBI Taxonomy" id="1305764"/>
    <lineage>
        <taxon>Eukaryota</taxon>
        <taxon>Fungi</taxon>
        <taxon>Dikarya</taxon>
        <taxon>Basidiomycota</taxon>
        <taxon>Ustilaginomycotina</taxon>
        <taxon>Ustilaginomycetes</taxon>
        <taxon>Ustilaginales</taxon>
        <taxon>Ustilaginaceae</taxon>
        <taxon>Pseudozyma</taxon>
    </lineage>
</organism>
<dbReference type="Pfam" id="PF02146">
    <property type="entry name" value="SIR2"/>
    <property type="match status" value="1"/>
</dbReference>
<name>R9P7H9_PSEHS</name>
<feature type="compositionally biased region" description="Low complexity" evidence="9">
    <location>
        <begin position="87"/>
        <end position="114"/>
    </location>
</feature>
<feature type="compositionally biased region" description="Basic and acidic residues" evidence="9">
    <location>
        <begin position="401"/>
        <end position="410"/>
    </location>
</feature>
<keyword evidence="11" id="KW-0378">Hydrolase</keyword>
<feature type="binding site" evidence="8">
    <location>
        <position position="400"/>
    </location>
    <ligand>
        <name>Zn(2+)</name>
        <dbReference type="ChEBI" id="CHEBI:29105"/>
    </ligand>
</feature>
<dbReference type="RefSeq" id="XP_012190910.1">
    <property type="nucleotide sequence ID" value="XM_012335520.1"/>
</dbReference>
<feature type="compositionally biased region" description="Basic and acidic residues" evidence="9">
    <location>
        <begin position="561"/>
        <end position="577"/>
    </location>
</feature>
<evidence type="ECO:0000256" key="5">
    <source>
        <dbReference type="ARBA" id="ARBA00022723"/>
    </source>
</evidence>
<dbReference type="EC" id="3.5.1.-" evidence="11"/>
<comment type="cofactor">
    <cofactor evidence="1">
        <name>Zn(2+)</name>
        <dbReference type="ChEBI" id="CHEBI:29105"/>
    </cofactor>
</comment>
<dbReference type="GeneID" id="24110189"/>
<dbReference type="Gene3D" id="3.40.50.1220">
    <property type="entry name" value="TPP-binding domain"/>
    <property type="match status" value="1"/>
</dbReference>